<name>A0AAD2JJ69_9STRA</name>
<keyword evidence="1" id="KW-0479">Metal-binding</keyword>
<dbReference type="PROSITE" id="PS01360">
    <property type="entry name" value="ZF_MYND_1"/>
    <property type="match status" value="1"/>
</dbReference>
<keyword evidence="3" id="KW-0862">Zinc</keyword>
<feature type="domain" description="MYND-type" evidence="5">
    <location>
        <begin position="204"/>
        <end position="247"/>
    </location>
</feature>
<dbReference type="SUPFAM" id="SSF144232">
    <property type="entry name" value="HIT/MYND zinc finger-like"/>
    <property type="match status" value="1"/>
</dbReference>
<evidence type="ECO:0000313" key="6">
    <source>
        <dbReference type="EMBL" id="CAJ1954880.1"/>
    </source>
</evidence>
<evidence type="ECO:0000313" key="7">
    <source>
        <dbReference type="Proteomes" id="UP001295423"/>
    </source>
</evidence>
<protein>
    <recommendedName>
        <fullName evidence="5">MYND-type domain-containing protein</fullName>
    </recommendedName>
</protein>
<gene>
    <name evidence="6" type="ORF">CYCCA115_LOCUS15472</name>
</gene>
<proteinExistence type="predicted"/>
<dbReference type="InterPro" id="IPR002893">
    <property type="entry name" value="Znf_MYND"/>
</dbReference>
<dbReference type="Proteomes" id="UP001295423">
    <property type="component" value="Unassembled WGS sequence"/>
</dbReference>
<keyword evidence="7" id="KW-1185">Reference proteome</keyword>
<organism evidence="6 7">
    <name type="scientific">Cylindrotheca closterium</name>
    <dbReference type="NCBI Taxonomy" id="2856"/>
    <lineage>
        <taxon>Eukaryota</taxon>
        <taxon>Sar</taxon>
        <taxon>Stramenopiles</taxon>
        <taxon>Ochrophyta</taxon>
        <taxon>Bacillariophyta</taxon>
        <taxon>Bacillariophyceae</taxon>
        <taxon>Bacillariophycidae</taxon>
        <taxon>Bacillariales</taxon>
        <taxon>Bacillariaceae</taxon>
        <taxon>Cylindrotheca</taxon>
    </lineage>
</organism>
<evidence type="ECO:0000256" key="1">
    <source>
        <dbReference type="ARBA" id="ARBA00022723"/>
    </source>
</evidence>
<evidence type="ECO:0000259" key="5">
    <source>
        <dbReference type="PROSITE" id="PS50865"/>
    </source>
</evidence>
<dbReference type="EMBL" id="CAKOGP040001870">
    <property type="protein sequence ID" value="CAJ1954880.1"/>
    <property type="molecule type" value="Genomic_DNA"/>
</dbReference>
<comment type="caution">
    <text evidence="6">The sequence shown here is derived from an EMBL/GenBank/DDBJ whole genome shotgun (WGS) entry which is preliminary data.</text>
</comment>
<dbReference type="Gene3D" id="6.10.140.2220">
    <property type="match status" value="1"/>
</dbReference>
<dbReference type="GO" id="GO:0008270">
    <property type="term" value="F:zinc ion binding"/>
    <property type="evidence" value="ECO:0007669"/>
    <property type="project" value="UniProtKB-KW"/>
</dbReference>
<dbReference type="AlphaFoldDB" id="A0AAD2JJ69"/>
<evidence type="ECO:0000256" key="3">
    <source>
        <dbReference type="ARBA" id="ARBA00022833"/>
    </source>
</evidence>
<evidence type="ECO:0000256" key="4">
    <source>
        <dbReference type="PROSITE-ProRule" id="PRU00134"/>
    </source>
</evidence>
<dbReference type="PROSITE" id="PS50865">
    <property type="entry name" value="ZF_MYND_2"/>
    <property type="match status" value="1"/>
</dbReference>
<evidence type="ECO:0000256" key="2">
    <source>
        <dbReference type="ARBA" id="ARBA00022771"/>
    </source>
</evidence>
<reference evidence="6" key="1">
    <citation type="submission" date="2023-08" db="EMBL/GenBank/DDBJ databases">
        <authorList>
            <person name="Audoor S."/>
            <person name="Bilcke G."/>
        </authorList>
    </citation>
    <scope>NUCLEOTIDE SEQUENCE</scope>
</reference>
<keyword evidence="2 4" id="KW-0863">Zinc-finger</keyword>
<sequence length="338" mass="38264">MPEAEIKRWLEFVIDEIKDITDKPEWIEERGTLDLVGNYALWSCDSMFLHQVPVNLAFESQLFQAFTLLLIARKGRTTNAVPSDHVCNFIISMVSCAFHTGTTTLSWSKKPAFRKLHKTGILEQVLRCSTRVTARDKRTTEPTLEKLLDELQSCPHFHMHLKTGTPCGDTLRAILEGPDEHLDIIVSNRLSAIVKIADLTIDVCYNCGASADSLQCLLQECSCCEKALYCSRMCQKADWRPHHKKICVSIEAPSAIREANAVERLVNNYFNAHRDTILIQMKEACITESVTANEMVVEVDFVAREDESIPGILHDPPLFKIASRQAYIDGTERPRFLI</sequence>
<accession>A0AAD2JJ69</accession>
<dbReference type="Pfam" id="PF01753">
    <property type="entry name" value="zf-MYND"/>
    <property type="match status" value="1"/>
</dbReference>